<dbReference type="AlphaFoldDB" id="A0A9P4G9Q0"/>
<dbReference type="GeneID" id="63851271"/>
<sequence>MAPLPPTLQTLPTSVENILTNIHKRSSDCTYYDTSCNTHRIAILVIIVFVGALFGLTLSFYYARGRKRRTARERASRIATQHKRMGDPFNGMAYEAPPPYMPKVPENVAILRR</sequence>
<dbReference type="EMBL" id="ML976618">
    <property type="protein sequence ID" value="KAF1841753.1"/>
    <property type="molecule type" value="Genomic_DNA"/>
</dbReference>
<evidence type="ECO:0000256" key="1">
    <source>
        <dbReference type="SAM" id="Phobius"/>
    </source>
</evidence>
<keyword evidence="3" id="KW-1185">Reference proteome</keyword>
<name>A0A9P4G9Q0_9PLEO</name>
<reference evidence="2" key="1">
    <citation type="submission" date="2020-01" db="EMBL/GenBank/DDBJ databases">
        <authorList>
            <consortium name="DOE Joint Genome Institute"/>
            <person name="Haridas S."/>
            <person name="Albert R."/>
            <person name="Binder M."/>
            <person name="Bloem J."/>
            <person name="Labutti K."/>
            <person name="Salamov A."/>
            <person name="Andreopoulos B."/>
            <person name="Baker S.E."/>
            <person name="Barry K."/>
            <person name="Bills G."/>
            <person name="Bluhm B.H."/>
            <person name="Cannon C."/>
            <person name="Castanera R."/>
            <person name="Culley D.E."/>
            <person name="Daum C."/>
            <person name="Ezra D."/>
            <person name="Gonzalez J.B."/>
            <person name="Henrissat B."/>
            <person name="Kuo A."/>
            <person name="Liang C."/>
            <person name="Lipzen A."/>
            <person name="Lutzoni F."/>
            <person name="Magnuson J."/>
            <person name="Mondo S."/>
            <person name="Nolan M."/>
            <person name="Ohm R."/>
            <person name="Pangilinan J."/>
            <person name="Park H.-J."/>
            <person name="Ramirez L."/>
            <person name="Alfaro M."/>
            <person name="Sun H."/>
            <person name="Tritt A."/>
            <person name="Yoshinaga Y."/>
            <person name="Zwiers L.-H."/>
            <person name="Turgeon B.G."/>
            <person name="Goodwin S.B."/>
            <person name="Spatafora J.W."/>
            <person name="Crous P.W."/>
            <person name="Grigoriev I.V."/>
        </authorList>
    </citation>
    <scope>NUCLEOTIDE SEQUENCE</scope>
    <source>
        <strain evidence="2">CBS 394.84</strain>
    </source>
</reference>
<dbReference type="Proteomes" id="UP000800039">
    <property type="component" value="Unassembled WGS sequence"/>
</dbReference>
<protein>
    <submittedName>
        <fullName evidence="2">Uncharacterized protein</fullName>
    </submittedName>
</protein>
<dbReference type="RefSeq" id="XP_040784316.1">
    <property type="nucleotide sequence ID" value="XM_040934020.1"/>
</dbReference>
<feature type="transmembrane region" description="Helical" evidence="1">
    <location>
        <begin position="41"/>
        <end position="63"/>
    </location>
</feature>
<organism evidence="2 3">
    <name type="scientific">Cucurbitaria berberidis CBS 394.84</name>
    <dbReference type="NCBI Taxonomy" id="1168544"/>
    <lineage>
        <taxon>Eukaryota</taxon>
        <taxon>Fungi</taxon>
        <taxon>Dikarya</taxon>
        <taxon>Ascomycota</taxon>
        <taxon>Pezizomycotina</taxon>
        <taxon>Dothideomycetes</taxon>
        <taxon>Pleosporomycetidae</taxon>
        <taxon>Pleosporales</taxon>
        <taxon>Pleosporineae</taxon>
        <taxon>Cucurbitariaceae</taxon>
        <taxon>Cucurbitaria</taxon>
    </lineage>
</organism>
<keyword evidence="1" id="KW-1133">Transmembrane helix</keyword>
<proteinExistence type="predicted"/>
<keyword evidence="1" id="KW-0472">Membrane</keyword>
<accession>A0A9P4G9Q0</accession>
<evidence type="ECO:0000313" key="2">
    <source>
        <dbReference type="EMBL" id="KAF1841753.1"/>
    </source>
</evidence>
<dbReference type="OrthoDB" id="3770300at2759"/>
<evidence type="ECO:0000313" key="3">
    <source>
        <dbReference type="Proteomes" id="UP000800039"/>
    </source>
</evidence>
<comment type="caution">
    <text evidence="2">The sequence shown here is derived from an EMBL/GenBank/DDBJ whole genome shotgun (WGS) entry which is preliminary data.</text>
</comment>
<keyword evidence="1" id="KW-0812">Transmembrane</keyword>
<gene>
    <name evidence="2" type="ORF">K460DRAFT_369757</name>
</gene>